<keyword evidence="2" id="KW-1185">Reference proteome</keyword>
<evidence type="ECO:0000313" key="2">
    <source>
        <dbReference type="Proteomes" id="UP001586593"/>
    </source>
</evidence>
<comment type="caution">
    <text evidence="1">The sequence shown here is derived from an EMBL/GenBank/DDBJ whole genome shotgun (WGS) entry which is preliminary data.</text>
</comment>
<organism evidence="1 2">
    <name type="scientific">Phialemonium thermophilum</name>
    <dbReference type="NCBI Taxonomy" id="223376"/>
    <lineage>
        <taxon>Eukaryota</taxon>
        <taxon>Fungi</taxon>
        <taxon>Dikarya</taxon>
        <taxon>Ascomycota</taxon>
        <taxon>Pezizomycotina</taxon>
        <taxon>Sordariomycetes</taxon>
        <taxon>Sordariomycetidae</taxon>
        <taxon>Cephalothecales</taxon>
        <taxon>Cephalothecaceae</taxon>
        <taxon>Phialemonium</taxon>
    </lineage>
</organism>
<protein>
    <submittedName>
        <fullName evidence="1">Uncharacterized protein</fullName>
    </submittedName>
</protein>
<evidence type="ECO:0000313" key="1">
    <source>
        <dbReference type="EMBL" id="KAL1874398.1"/>
    </source>
</evidence>
<dbReference type="Proteomes" id="UP001586593">
    <property type="component" value="Unassembled WGS sequence"/>
</dbReference>
<sequence>MWHLLKPESLYLNGPQQVAPAFLDVVRTSLQMFARRTIDFAERDVLRGIDRLIFRSAAKEAEICVTWAMIWRMILFYRECWDCSSWHPQLLTSAGAPSVIGNPRNKVPGQSNIGGSTVTGVGPISCRDGSMTSSEVNRKLLDALIVIHSTCFRTSRSQRHLNSPGEWTFGNAEVTEAFRRVRQAREGFCRFICAEFISAKPVFLHITGPS</sequence>
<name>A0ABR3XEM3_9PEZI</name>
<dbReference type="EMBL" id="JAZHXJ010000106">
    <property type="protein sequence ID" value="KAL1874398.1"/>
    <property type="molecule type" value="Genomic_DNA"/>
</dbReference>
<proteinExistence type="predicted"/>
<gene>
    <name evidence="1" type="ORF">VTK73DRAFT_371</name>
</gene>
<reference evidence="1 2" key="1">
    <citation type="journal article" date="2024" name="Commun. Biol.">
        <title>Comparative genomic analysis of thermophilic fungi reveals convergent evolutionary adaptations and gene losses.</title>
        <authorList>
            <person name="Steindorff A.S."/>
            <person name="Aguilar-Pontes M.V."/>
            <person name="Robinson A.J."/>
            <person name="Andreopoulos B."/>
            <person name="LaButti K."/>
            <person name="Kuo A."/>
            <person name="Mondo S."/>
            <person name="Riley R."/>
            <person name="Otillar R."/>
            <person name="Haridas S."/>
            <person name="Lipzen A."/>
            <person name="Grimwood J."/>
            <person name="Schmutz J."/>
            <person name="Clum A."/>
            <person name="Reid I.D."/>
            <person name="Moisan M.C."/>
            <person name="Butler G."/>
            <person name="Nguyen T.T.M."/>
            <person name="Dewar K."/>
            <person name="Conant G."/>
            <person name="Drula E."/>
            <person name="Henrissat B."/>
            <person name="Hansel C."/>
            <person name="Singer S."/>
            <person name="Hutchinson M.I."/>
            <person name="de Vries R.P."/>
            <person name="Natvig D.O."/>
            <person name="Powell A.J."/>
            <person name="Tsang A."/>
            <person name="Grigoriev I.V."/>
        </authorList>
    </citation>
    <scope>NUCLEOTIDE SEQUENCE [LARGE SCALE GENOMIC DNA]</scope>
    <source>
        <strain evidence="1 2">ATCC 24622</strain>
    </source>
</reference>
<accession>A0ABR3XEM3</accession>